<reference evidence="1" key="1">
    <citation type="submission" date="2020-05" db="EMBL/GenBank/DDBJ databases">
        <authorList>
            <person name="Chiriac C."/>
            <person name="Salcher M."/>
            <person name="Ghai R."/>
            <person name="Kavagutti S V."/>
        </authorList>
    </citation>
    <scope>NUCLEOTIDE SEQUENCE</scope>
</reference>
<sequence length="67" mass="7687">MHVLVASERRELLDPCFDVVPGDLLAFTNRLKIHVPEHRFVRFDHPSGHLDAEIALGLEHRNPELPL</sequence>
<accession>A0A6J7IHZ6</accession>
<protein>
    <submittedName>
        <fullName evidence="1">Unannotated protein</fullName>
    </submittedName>
</protein>
<gene>
    <name evidence="1" type="ORF">UFOPK3752_00417</name>
</gene>
<dbReference type="EMBL" id="CAFBND010000011">
    <property type="protein sequence ID" value="CAB4930863.1"/>
    <property type="molecule type" value="Genomic_DNA"/>
</dbReference>
<proteinExistence type="predicted"/>
<name>A0A6J7IHZ6_9ZZZZ</name>
<organism evidence="1">
    <name type="scientific">freshwater metagenome</name>
    <dbReference type="NCBI Taxonomy" id="449393"/>
    <lineage>
        <taxon>unclassified sequences</taxon>
        <taxon>metagenomes</taxon>
        <taxon>ecological metagenomes</taxon>
    </lineage>
</organism>
<dbReference type="AlphaFoldDB" id="A0A6J7IHZ6"/>
<evidence type="ECO:0000313" key="1">
    <source>
        <dbReference type="EMBL" id="CAB4930863.1"/>
    </source>
</evidence>